<dbReference type="InterPro" id="IPR007218">
    <property type="entry name" value="DNA_pol_delta_4"/>
</dbReference>
<accession>A0A1Y2DCI5</accession>
<feature type="compositionally biased region" description="Low complexity" evidence="1">
    <location>
        <begin position="1"/>
        <end position="19"/>
    </location>
</feature>
<evidence type="ECO:0000313" key="3">
    <source>
        <dbReference type="Proteomes" id="UP000193689"/>
    </source>
</evidence>
<dbReference type="GO" id="GO:0006261">
    <property type="term" value="P:DNA-templated DNA replication"/>
    <property type="evidence" value="ECO:0007669"/>
    <property type="project" value="TreeGrafter"/>
</dbReference>
<keyword evidence="3" id="KW-1185">Reference proteome</keyword>
<gene>
    <name evidence="2" type="ORF">BCR38DRAFT_450474</name>
</gene>
<dbReference type="InParanoid" id="A0A1Y2DCI5"/>
<dbReference type="AlphaFoldDB" id="A0A1Y2DCI5"/>
<dbReference type="Pfam" id="PF04081">
    <property type="entry name" value="DNA_pol_delta_4"/>
    <property type="match status" value="1"/>
</dbReference>
<organism evidence="2 3">
    <name type="scientific">Pseudomassariella vexata</name>
    <dbReference type="NCBI Taxonomy" id="1141098"/>
    <lineage>
        <taxon>Eukaryota</taxon>
        <taxon>Fungi</taxon>
        <taxon>Dikarya</taxon>
        <taxon>Ascomycota</taxon>
        <taxon>Pezizomycotina</taxon>
        <taxon>Sordariomycetes</taxon>
        <taxon>Xylariomycetidae</taxon>
        <taxon>Amphisphaeriales</taxon>
        <taxon>Pseudomassariaceae</taxon>
        <taxon>Pseudomassariella</taxon>
    </lineage>
</organism>
<sequence length="212" mass="23605">MAPSTRRSASGPRSSPARGKQSTLSFNHRVTKPVPKPAKINDLATPTKPSPLSKHVQSATDLSKEEEEEAAVAVDDNVVTKPVEEIEVEEEEEPVVVKSAAELRAEKIIDRDIDKYWRNLEKERVAKRVHQGDLSTGEKVLRYFDVSSQYGPCVGIDRSKRWQRAERLGLSPPIEVLAVLLKEEKKGKKEVIKGYQMAHLDQILNSTAIGST</sequence>
<name>A0A1Y2DCI5_9PEZI</name>
<dbReference type="EMBL" id="MCFJ01000021">
    <property type="protein sequence ID" value="ORY56980.1"/>
    <property type="molecule type" value="Genomic_DNA"/>
</dbReference>
<dbReference type="GO" id="GO:0003887">
    <property type="term" value="F:DNA-directed DNA polymerase activity"/>
    <property type="evidence" value="ECO:0007669"/>
    <property type="project" value="TreeGrafter"/>
</dbReference>
<dbReference type="GeneID" id="63777594"/>
<dbReference type="PANTHER" id="PTHR14303:SF0">
    <property type="entry name" value="DNA POLYMERASE DELTA SUBUNIT 4"/>
    <property type="match status" value="1"/>
</dbReference>
<dbReference type="Proteomes" id="UP000193689">
    <property type="component" value="Unassembled WGS sequence"/>
</dbReference>
<dbReference type="GO" id="GO:0043625">
    <property type="term" value="C:delta DNA polymerase complex"/>
    <property type="evidence" value="ECO:0007669"/>
    <property type="project" value="TreeGrafter"/>
</dbReference>
<dbReference type="GO" id="GO:0000731">
    <property type="term" value="P:DNA synthesis involved in DNA repair"/>
    <property type="evidence" value="ECO:0007669"/>
    <property type="project" value="InterPro"/>
</dbReference>
<protein>
    <submittedName>
        <fullName evidence="2">DNA polymerase delta, subunit 4-domain-containing protein</fullName>
    </submittedName>
</protein>
<proteinExistence type="predicted"/>
<dbReference type="RefSeq" id="XP_040710447.1">
    <property type="nucleotide sequence ID" value="XM_040861382.1"/>
</dbReference>
<dbReference type="PANTHER" id="PTHR14303">
    <property type="entry name" value="DNA POLYMERASE DELTA SUBUNIT 4"/>
    <property type="match status" value="1"/>
</dbReference>
<dbReference type="STRING" id="1141098.A0A1Y2DCI5"/>
<dbReference type="OrthoDB" id="337486at2759"/>
<evidence type="ECO:0000256" key="1">
    <source>
        <dbReference type="SAM" id="MobiDB-lite"/>
    </source>
</evidence>
<evidence type="ECO:0000313" key="2">
    <source>
        <dbReference type="EMBL" id="ORY56980.1"/>
    </source>
</evidence>
<feature type="region of interest" description="Disordered" evidence="1">
    <location>
        <begin position="1"/>
        <end position="78"/>
    </location>
</feature>
<reference evidence="2 3" key="1">
    <citation type="submission" date="2016-07" db="EMBL/GenBank/DDBJ databases">
        <title>Pervasive Adenine N6-methylation of Active Genes in Fungi.</title>
        <authorList>
            <consortium name="DOE Joint Genome Institute"/>
            <person name="Mondo S.J."/>
            <person name="Dannebaum R.O."/>
            <person name="Kuo R.C."/>
            <person name="Labutti K."/>
            <person name="Haridas S."/>
            <person name="Kuo A."/>
            <person name="Salamov A."/>
            <person name="Ahrendt S.R."/>
            <person name="Lipzen A."/>
            <person name="Sullivan W."/>
            <person name="Andreopoulos W.B."/>
            <person name="Clum A."/>
            <person name="Lindquist E."/>
            <person name="Daum C."/>
            <person name="Ramamoorthy G.K."/>
            <person name="Gryganskyi A."/>
            <person name="Culley D."/>
            <person name="Magnuson J.K."/>
            <person name="James T.Y."/>
            <person name="O'Malley M.A."/>
            <person name="Stajich J.E."/>
            <person name="Spatafora J.W."/>
            <person name="Visel A."/>
            <person name="Grigoriev I.V."/>
        </authorList>
    </citation>
    <scope>NUCLEOTIDE SEQUENCE [LARGE SCALE GENOMIC DNA]</scope>
    <source>
        <strain evidence="2 3">CBS 129021</strain>
    </source>
</reference>
<comment type="caution">
    <text evidence="2">The sequence shown here is derived from an EMBL/GenBank/DDBJ whole genome shotgun (WGS) entry which is preliminary data.</text>
</comment>